<keyword evidence="8" id="KW-0732">Signal</keyword>
<dbReference type="InterPro" id="IPR018375">
    <property type="entry name" value="Coprogen_oxidase_CS"/>
</dbReference>
<evidence type="ECO:0000256" key="7">
    <source>
        <dbReference type="ARBA" id="ARBA00023244"/>
    </source>
</evidence>
<comment type="caution">
    <text evidence="9">The sequence shown here is derived from an EMBL/GenBank/DDBJ whole genome shotgun (WGS) entry which is preliminary data.</text>
</comment>
<keyword evidence="5" id="KW-0560">Oxidoreductase</keyword>
<dbReference type="InParanoid" id="A0A2R5GNN5"/>
<accession>A0A2R5GNN5</accession>
<dbReference type="FunCoup" id="A0A2R5GNN5">
    <property type="interactions" value="174"/>
</dbReference>
<keyword evidence="10" id="KW-1185">Reference proteome</keyword>
<evidence type="ECO:0000256" key="8">
    <source>
        <dbReference type="SAM" id="SignalP"/>
    </source>
</evidence>
<feature type="signal peptide" evidence="8">
    <location>
        <begin position="1"/>
        <end position="18"/>
    </location>
</feature>
<evidence type="ECO:0000256" key="1">
    <source>
        <dbReference type="ARBA" id="ARBA00005168"/>
    </source>
</evidence>
<dbReference type="GO" id="GO:0005737">
    <property type="term" value="C:cytoplasm"/>
    <property type="evidence" value="ECO:0007669"/>
    <property type="project" value="TreeGrafter"/>
</dbReference>
<dbReference type="GO" id="GO:0004109">
    <property type="term" value="F:coproporphyrinogen oxidase activity"/>
    <property type="evidence" value="ECO:0007669"/>
    <property type="project" value="UniProtKB-EC"/>
</dbReference>
<organism evidence="9 10">
    <name type="scientific">Hondaea fermentalgiana</name>
    <dbReference type="NCBI Taxonomy" id="2315210"/>
    <lineage>
        <taxon>Eukaryota</taxon>
        <taxon>Sar</taxon>
        <taxon>Stramenopiles</taxon>
        <taxon>Bigyra</taxon>
        <taxon>Labyrinthulomycetes</taxon>
        <taxon>Thraustochytrida</taxon>
        <taxon>Thraustochytriidae</taxon>
        <taxon>Hondaea</taxon>
    </lineage>
</organism>
<evidence type="ECO:0000313" key="10">
    <source>
        <dbReference type="Proteomes" id="UP000241890"/>
    </source>
</evidence>
<comment type="pathway">
    <text evidence="1">Porphyrin-containing compound metabolism; protoporphyrin-IX biosynthesis; protoporphyrinogen-IX from coproporphyrinogen-III (O2 route): step 1/1.</text>
</comment>
<dbReference type="NCBIfam" id="NF003727">
    <property type="entry name" value="PRK05330.1"/>
    <property type="match status" value="1"/>
</dbReference>
<dbReference type="PRINTS" id="PR00073">
    <property type="entry name" value="COPRGNOXDASE"/>
</dbReference>
<evidence type="ECO:0000256" key="2">
    <source>
        <dbReference type="ARBA" id="ARBA00010644"/>
    </source>
</evidence>
<dbReference type="Pfam" id="PF01218">
    <property type="entry name" value="Coprogen_oxidas"/>
    <property type="match status" value="1"/>
</dbReference>
<dbReference type="GO" id="GO:0006782">
    <property type="term" value="P:protoporphyrinogen IX biosynthetic process"/>
    <property type="evidence" value="ECO:0007669"/>
    <property type="project" value="UniProtKB-UniPathway"/>
</dbReference>
<sequence length="431" mass="48567">MPFSIIFTKTLHLGVSIACEGQAALAGGATAAATWWSSPSWAHTKAAASAETVEVEPEAKEAIEVVEDGEVKTQDAAADDEKDIRPDFEALVLRVQQEICDAISGLDGHKFRVDEWERPNNRGIGKSCVLQDGNVFEKAGVNVSVVKGPLPPAAVSQMRSRGKPLREGAKPNFYAAGISLVIHPHNPMAPTVHLNYRFFQVEDPETKEKSWWFGGGADLTPSYLFEEDAVEFHSALKAACDKHDPTYFDRFKKWCDEYFYIKHRKESRGIGGIFFDDLDERPANSVSRKDLTDREAIMAFSKDCLESFVPTYISIMKRRKDMPFTPEQKEWQQLRRGRYVEFNLVLDRGTKFGLSTPDNARIESILVSLPLTARWEYMHEPEEGTEEAKIMDVVRNPRDWAVDLKELEDASFQEIMAELARRSEAEAEAAK</sequence>
<dbReference type="AlphaFoldDB" id="A0A2R5GNN5"/>
<dbReference type="EMBL" id="BEYU01000122">
    <property type="protein sequence ID" value="GBG32506.1"/>
    <property type="molecule type" value="Genomic_DNA"/>
</dbReference>
<evidence type="ECO:0000256" key="5">
    <source>
        <dbReference type="ARBA" id="ARBA00023002"/>
    </source>
</evidence>
<keyword evidence="7" id="KW-0627">Porphyrin biosynthesis</keyword>
<dbReference type="InterPro" id="IPR036406">
    <property type="entry name" value="Coprogen_oxidase_aer_sf"/>
</dbReference>
<dbReference type="EC" id="1.3.3.3" evidence="4"/>
<evidence type="ECO:0000313" key="9">
    <source>
        <dbReference type="EMBL" id="GBG32506.1"/>
    </source>
</evidence>
<dbReference type="PANTHER" id="PTHR10755">
    <property type="entry name" value="COPROPORPHYRINOGEN III OXIDASE, MITOCHONDRIAL"/>
    <property type="match status" value="1"/>
</dbReference>
<comment type="subunit">
    <text evidence="3">Homodimer.</text>
</comment>
<name>A0A2R5GNN5_9STRA</name>
<comment type="similarity">
    <text evidence="2">Belongs to the aerobic coproporphyrinogen-III oxidase family.</text>
</comment>
<gene>
    <name evidence="9" type="ORF">FCC1311_087312</name>
</gene>
<evidence type="ECO:0000256" key="4">
    <source>
        <dbReference type="ARBA" id="ARBA00012869"/>
    </source>
</evidence>
<dbReference type="Proteomes" id="UP000241890">
    <property type="component" value="Unassembled WGS sequence"/>
</dbReference>
<reference evidence="9 10" key="1">
    <citation type="submission" date="2017-12" db="EMBL/GenBank/DDBJ databases">
        <title>Sequencing, de novo assembly and annotation of complete genome of a new Thraustochytrid species, strain FCC1311.</title>
        <authorList>
            <person name="Sedici K."/>
            <person name="Godart F."/>
            <person name="Aiese Cigliano R."/>
            <person name="Sanseverino W."/>
            <person name="Barakat M."/>
            <person name="Ortet P."/>
            <person name="Marechal E."/>
            <person name="Cagnac O."/>
            <person name="Amato A."/>
        </authorList>
    </citation>
    <scope>NUCLEOTIDE SEQUENCE [LARGE SCALE GENOMIC DNA]</scope>
</reference>
<dbReference type="PANTHER" id="PTHR10755:SF0">
    <property type="entry name" value="OXYGEN-DEPENDENT COPROPORPHYRINOGEN-III OXIDASE, MITOCHONDRIAL"/>
    <property type="match status" value="1"/>
</dbReference>
<evidence type="ECO:0000256" key="3">
    <source>
        <dbReference type="ARBA" id="ARBA00011738"/>
    </source>
</evidence>
<dbReference type="Gene3D" id="3.40.1500.10">
    <property type="entry name" value="Coproporphyrinogen III oxidase, aerobic"/>
    <property type="match status" value="1"/>
</dbReference>
<keyword evidence="6" id="KW-0350">Heme biosynthesis</keyword>
<feature type="chain" id="PRO_5015314718" description="coproporphyrinogen oxidase" evidence="8">
    <location>
        <begin position="19"/>
        <end position="431"/>
    </location>
</feature>
<dbReference type="OrthoDB" id="15318at2759"/>
<proteinExistence type="inferred from homology"/>
<dbReference type="InterPro" id="IPR001260">
    <property type="entry name" value="Coprogen_oxidase_aer"/>
</dbReference>
<protein>
    <recommendedName>
        <fullName evidence="4">coproporphyrinogen oxidase</fullName>
        <ecNumber evidence="4">1.3.3.3</ecNumber>
    </recommendedName>
</protein>
<dbReference type="SUPFAM" id="SSF102886">
    <property type="entry name" value="Coproporphyrinogen III oxidase"/>
    <property type="match status" value="1"/>
</dbReference>
<dbReference type="FunFam" id="3.40.1500.10:FF:000002">
    <property type="entry name" value="oxygen-dependent coproporphyrinogen-III oxidase, mitochondrial"/>
    <property type="match status" value="1"/>
</dbReference>
<dbReference type="PROSITE" id="PS01021">
    <property type="entry name" value="COPROGEN_OXIDASE"/>
    <property type="match status" value="1"/>
</dbReference>
<evidence type="ECO:0000256" key="6">
    <source>
        <dbReference type="ARBA" id="ARBA00023133"/>
    </source>
</evidence>
<dbReference type="UniPathway" id="UPA00251">
    <property type="reaction ID" value="UER00322"/>
</dbReference>